<organism evidence="1 2">
    <name type="scientific">Leucopsar rothschildi</name>
    <name type="common">Bali myna</name>
    <name type="synonym">Rothschild's mynah</name>
    <dbReference type="NCBI Taxonomy" id="127929"/>
    <lineage>
        <taxon>Eukaryota</taxon>
        <taxon>Metazoa</taxon>
        <taxon>Chordata</taxon>
        <taxon>Craniata</taxon>
        <taxon>Vertebrata</taxon>
        <taxon>Euteleostomi</taxon>
        <taxon>Archelosauria</taxon>
        <taxon>Archosauria</taxon>
        <taxon>Dinosauria</taxon>
        <taxon>Saurischia</taxon>
        <taxon>Theropoda</taxon>
        <taxon>Coelurosauria</taxon>
        <taxon>Aves</taxon>
        <taxon>Neognathae</taxon>
        <taxon>Neoaves</taxon>
        <taxon>Telluraves</taxon>
        <taxon>Australaves</taxon>
        <taxon>Passeriformes</taxon>
        <taxon>Sturnidae</taxon>
        <taxon>Leucopsar</taxon>
    </lineage>
</organism>
<proteinExistence type="predicted"/>
<feature type="non-terminal residue" evidence="1">
    <location>
        <position position="91"/>
    </location>
</feature>
<dbReference type="EMBL" id="VZTC01002616">
    <property type="protein sequence ID" value="NXB44885.1"/>
    <property type="molecule type" value="Genomic_DNA"/>
</dbReference>
<name>A0A7K8DZJ5_LEURO</name>
<evidence type="ECO:0000313" key="1">
    <source>
        <dbReference type="EMBL" id="NXB44885.1"/>
    </source>
</evidence>
<reference evidence="1 2" key="1">
    <citation type="submission" date="2019-09" db="EMBL/GenBank/DDBJ databases">
        <title>Bird 10,000 Genomes (B10K) Project - Family phase.</title>
        <authorList>
            <person name="Zhang G."/>
        </authorList>
    </citation>
    <scope>NUCLEOTIDE SEQUENCE [LARGE SCALE GENOMIC DNA]</scope>
    <source>
        <strain evidence="1">B10K-DU-002-02</strain>
        <tissue evidence="1">Muscle</tissue>
    </source>
</reference>
<gene>
    <name evidence="1" type="primary">Erv31_2</name>
    <name evidence="1" type="ORF">LEUROT_R15219</name>
</gene>
<accession>A0A7K8DZJ5</accession>
<protein>
    <submittedName>
        <fullName evidence="1">ENR1 protein</fullName>
    </submittedName>
</protein>
<comment type="caution">
    <text evidence="1">The sequence shown here is derived from an EMBL/GenBank/DDBJ whole genome shotgun (WGS) entry which is preliminary data.</text>
</comment>
<evidence type="ECO:0000313" key="2">
    <source>
        <dbReference type="Proteomes" id="UP000522331"/>
    </source>
</evidence>
<keyword evidence="2" id="KW-1185">Reference proteome</keyword>
<dbReference type="AlphaFoldDB" id="A0A7K8DZJ5"/>
<feature type="non-terminal residue" evidence="1">
    <location>
        <position position="1"/>
    </location>
</feature>
<sequence length="91" mass="10597">IEQEKLYECVTRHSNPFLDESQLSKFWSNRGIDTVNPPGFWRAPKKLFWRCGRMAYVMLPKTWVGSCSLGIIRPSFFLLPRTEGQHLGILL</sequence>
<dbReference type="Proteomes" id="UP000522331">
    <property type="component" value="Unassembled WGS sequence"/>
</dbReference>